<dbReference type="PROSITE" id="PS51257">
    <property type="entry name" value="PROKAR_LIPOPROTEIN"/>
    <property type="match status" value="1"/>
</dbReference>
<gene>
    <name evidence="2" type="ORF">C1I64_01075</name>
</gene>
<evidence type="ECO:0000313" key="2">
    <source>
        <dbReference type="EMBL" id="AZZ50788.1"/>
    </source>
</evidence>
<protein>
    <recommendedName>
        <fullName evidence="4">CBM2 domain-containing protein</fullName>
    </recommendedName>
</protein>
<proteinExistence type="predicted"/>
<dbReference type="KEGG" id="rfs:C1I64_01075"/>
<reference evidence="2 3" key="1">
    <citation type="submission" date="2018-03" db="EMBL/GenBank/DDBJ databases">
        <title>Bacteriophage NCPPB3778 and a type I-E CRISPR drive the evolution of the US Biological Select Agent, Rathayibacter toxicus.</title>
        <authorList>
            <person name="Davis E.W.II."/>
            <person name="Tabima J.F."/>
            <person name="Weisberg A.J."/>
            <person name="Dantas Lopes L."/>
            <person name="Wiseman M.S."/>
            <person name="Wiseman M.S."/>
            <person name="Pupko T."/>
            <person name="Belcher M.S."/>
            <person name="Sechler A.J."/>
            <person name="Tancos M.A."/>
            <person name="Schroeder B.K."/>
            <person name="Murray T.D."/>
            <person name="Luster D.G."/>
            <person name="Schneider W.L."/>
            <person name="Rogers E."/>
            <person name="Andreote F.D."/>
            <person name="Grunwald N.J."/>
            <person name="Putnam M.L."/>
            <person name="Chang J.H."/>
        </authorList>
    </citation>
    <scope>NUCLEOTIDE SEQUENCE [LARGE SCALE GENOMIC DNA]</scope>
    <source>
        <strain evidence="2 3">DSM 15932</strain>
    </source>
</reference>
<dbReference type="Proteomes" id="UP000285317">
    <property type="component" value="Chromosome"/>
</dbReference>
<dbReference type="EMBL" id="CP028137">
    <property type="protein sequence ID" value="AZZ50788.1"/>
    <property type="molecule type" value="Genomic_DNA"/>
</dbReference>
<dbReference type="RefSeq" id="WP_127885932.1">
    <property type="nucleotide sequence ID" value="NZ_CP028137.1"/>
</dbReference>
<feature type="signal peptide" evidence="1">
    <location>
        <begin position="1"/>
        <end position="21"/>
    </location>
</feature>
<accession>A0A3T0SWN2</accession>
<dbReference type="AlphaFoldDB" id="A0A3T0SWN2"/>
<feature type="chain" id="PRO_5039081485" description="CBM2 domain-containing protein" evidence="1">
    <location>
        <begin position="22"/>
        <end position="281"/>
    </location>
</feature>
<organism evidence="2 3">
    <name type="scientific">Rathayibacter festucae DSM 15932</name>
    <dbReference type="NCBI Taxonomy" id="1328866"/>
    <lineage>
        <taxon>Bacteria</taxon>
        <taxon>Bacillati</taxon>
        <taxon>Actinomycetota</taxon>
        <taxon>Actinomycetes</taxon>
        <taxon>Micrococcales</taxon>
        <taxon>Microbacteriaceae</taxon>
        <taxon>Rathayibacter</taxon>
    </lineage>
</organism>
<keyword evidence="1" id="KW-0732">Signal</keyword>
<name>A0A3T0SWN2_9MICO</name>
<evidence type="ECO:0000256" key="1">
    <source>
        <dbReference type="SAM" id="SignalP"/>
    </source>
</evidence>
<evidence type="ECO:0008006" key="4">
    <source>
        <dbReference type="Google" id="ProtNLM"/>
    </source>
</evidence>
<sequence length="281" mass="28820">MRRRAALIVVALAAGLLSGCAPGPVSELPAGVSVGVQQNRDDYGPRRLEVLVTNTADEPLDVWEARLDSPAFTDPAATDGPTTVRPGTTTALRLQLAPPDCADPGADARVRLAFTQGGVSGTAVVAPDDPLGSLPRIHAEDCLAQRVAAVVSIVPGDAVTVAQEGGEPVAHLEVVMTPTGAEGGVSIAAIGRTILLRPASGADTWPVGVRVDADADAARVDLAILPSNCNTHTVSEDKRGTFLPVAVTLDDGTSGVVAVGVSDAVRGALYRFIAEDSCRWQ</sequence>
<evidence type="ECO:0000313" key="3">
    <source>
        <dbReference type="Proteomes" id="UP000285317"/>
    </source>
</evidence>